<comment type="caution">
    <text evidence="2">The sequence shown here is derived from an EMBL/GenBank/DDBJ whole genome shotgun (WGS) entry which is preliminary data.</text>
</comment>
<accession>A0A7V4XSR1</accession>
<dbReference type="AlphaFoldDB" id="A0A7V4XSR1"/>
<keyword evidence="1" id="KW-0732">Signal</keyword>
<feature type="signal peptide" evidence="1">
    <location>
        <begin position="1"/>
        <end position="31"/>
    </location>
</feature>
<dbReference type="SUPFAM" id="SSF51445">
    <property type="entry name" value="(Trans)glycosidases"/>
    <property type="match status" value="1"/>
</dbReference>
<gene>
    <name evidence="2" type="ORF">ENW50_07615</name>
</gene>
<sequence length="703" mass="77532">MPSTTRPVRAGILSLAAALAALVLPVLPATARTVTAQNAEVHASFSSNGTYQILCPQMRWDLQGTLPANPTGLASRSGTDALGPWTEVDATTSDRVAIIRVYHQQPIVLFLDRRTQSAPNRHPFPRFAALPPGLEEFSYGVNTFAHYQFGKLGAQGPWVLFDAKRNAMVLSPADHFLVADMKAVPGGKVSSGIDPQIRALPAGFEHGTLLVLGRGIHQTLDTWGQALQTRNGKQPVPNDADVLLNKFGYWTDHYATYYYKYKQSLGYEGTLVAVRKAYQKLGVPIAYMQLDSWWYPKQKGNSLAAMGVNGATVYRADPKIFPKGLRAYHRQLGLPFVVHARWIAPDSPYRHEFKMSNNVILSPKYWNQTAKYLHRGGVAVYEQDWLDHNARPAINLTDPQEFLGNMAHAMARQQIAIQYCMPLPGYFMASTRYQNLQTIRVSDDGFRRSRWDWFLYGSALARAVGLWPWTDVFMSHQLPELILSTLSAGPVGVGDPIDQIDAANLKRVMRADSVLLKPDTSIVPTDATFQSDAANLEGPMVASTHSGNEVEVFAYPRRDLPKHVTVPLHEIGITGQAYAYNWVNHTGKLIAAKGSFTMPFANGWAYSVLAPVDAHGIAILGDTNAVVPLAAKRFQVTSGNQNDQITVTFVKGESDVTLTGWARQQPHVRAKKGSVGAIHYDATTHLFAVQVHPTDNTAVLRMN</sequence>
<feature type="chain" id="PRO_5030843739" evidence="1">
    <location>
        <begin position="32"/>
        <end position="703"/>
    </location>
</feature>
<dbReference type="EMBL" id="DTKL01000045">
    <property type="protein sequence ID" value="HGY94533.1"/>
    <property type="molecule type" value="Genomic_DNA"/>
</dbReference>
<evidence type="ECO:0000313" key="2">
    <source>
        <dbReference type="EMBL" id="HGY94533.1"/>
    </source>
</evidence>
<organism evidence="2">
    <name type="scientific">Acidobacterium capsulatum</name>
    <dbReference type="NCBI Taxonomy" id="33075"/>
    <lineage>
        <taxon>Bacteria</taxon>
        <taxon>Pseudomonadati</taxon>
        <taxon>Acidobacteriota</taxon>
        <taxon>Terriglobia</taxon>
        <taxon>Terriglobales</taxon>
        <taxon>Acidobacteriaceae</taxon>
        <taxon>Acidobacterium</taxon>
    </lineage>
</organism>
<dbReference type="InterPro" id="IPR017853">
    <property type="entry name" value="GH"/>
</dbReference>
<reference evidence="2" key="1">
    <citation type="journal article" date="2020" name="mSystems">
        <title>Genome- and Community-Level Interaction Insights into Carbon Utilization and Element Cycling Functions of Hydrothermarchaeota in Hydrothermal Sediment.</title>
        <authorList>
            <person name="Zhou Z."/>
            <person name="Liu Y."/>
            <person name="Xu W."/>
            <person name="Pan J."/>
            <person name="Luo Z.H."/>
            <person name="Li M."/>
        </authorList>
    </citation>
    <scope>NUCLEOTIDE SEQUENCE [LARGE SCALE GENOMIC DNA]</scope>
    <source>
        <strain evidence="2">SpSt-855</strain>
    </source>
</reference>
<protein>
    <submittedName>
        <fullName evidence="2">Uncharacterized protein</fullName>
    </submittedName>
</protein>
<evidence type="ECO:0000256" key="1">
    <source>
        <dbReference type="SAM" id="SignalP"/>
    </source>
</evidence>
<name>A0A7V4XSR1_9BACT</name>
<proteinExistence type="predicted"/>